<dbReference type="Pfam" id="PF04000">
    <property type="entry name" value="Sas10_Utp3"/>
    <property type="match status" value="1"/>
</dbReference>
<feature type="compositionally biased region" description="Acidic residues" evidence="6">
    <location>
        <begin position="42"/>
        <end position="61"/>
    </location>
</feature>
<evidence type="ECO:0000256" key="1">
    <source>
        <dbReference type="ARBA" id="ARBA00004123"/>
    </source>
</evidence>
<dbReference type="EMBL" id="JAQQBR010001832">
    <property type="protein sequence ID" value="KAK0166984.1"/>
    <property type="molecule type" value="Genomic_DNA"/>
</dbReference>
<evidence type="ECO:0000313" key="9">
    <source>
        <dbReference type="Proteomes" id="UP001168972"/>
    </source>
</evidence>
<dbReference type="InterPro" id="IPR007146">
    <property type="entry name" value="Sas10/Utp3/C1D"/>
</dbReference>
<feature type="coiled-coil region" evidence="5">
    <location>
        <begin position="105"/>
        <end position="133"/>
    </location>
</feature>
<evidence type="ECO:0000256" key="5">
    <source>
        <dbReference type="SAM" id="Coils"/>
    </source>
</evidence>
<name>A0AA39FCQ5_MICHY</name>
<feature type="compositionally biased region" description="Basic and acidic residues" evidence="6">
    <location>
        <begin position="335"/>
        <end position="346"/>
    </location>
</feature>
<feature type="region of interest" description="Disordered" evidence="6">
    <location>
        <begin position="309"/>
        <end position="362"/>
    </location>
</feature>
<reference evidence="8" key="2">
    <citation type="submission" date="2023-03" db="EMBL/GenBank/DDBJ databases">
        <authorList>
            <person name="Inwood S.N."/>
            <person name="Skelly J.G."/>
            <person name="Guhlin J."/>
            <person name="Harrop T.W.R."/>
            <person name="Goldson S.G."/>
            <person name="Dearden P.K."/>
        </authorList>
    </citation>
    <scope>NUCLEOTIDE SEQUENCE</scope>
    <source>
        <strain evidence="8">Lincoln</strain>
        <tissue evidence="8">Whole body</tissue>
    </source>
</reference>
<dbReference type="GO" id="GO:0000462">
    <property type="term" value="P:maturation of SSU-rRNA from tricistronic rRNA transcript (SSU-rRNA, 5.8S rRNA, LSU-rRNA)"/>
    <property type="evidence" value="ECO:0007669"/>
    <property type="project" value="TreeGrafter"/>
</dbReference>
<dbReference type="Proteomes" id="UP001168972">
    <property type="component" value="Unassembled WGS sequence"/>
</dbReference>
<feature type="domain" description="Sas10 C-terminal" evidence="7">
    <location>
        <begin position="383"/>
        <end position="456"/>
    </location>
</feature>
<dbReference type="PANTHER" id="PTHR13237:SF8">
    <property type="entry name" value="SOMETHING ABOUT SILENCING PROTEIN 10"/>
    <property type="match status" value="1"/>
</dbReference>
<feature type="region of interest" description="Disordered" evidence="6">
    <location>
        <begin position="1"/>
        <end position="83"/>
    </location>
</feature>
<dbReference type="AlphaFoldDB" id="A0AA39FCQ5"/>
<keyword evidence="5" id="KW-0175">Coiled coil</keyword>
<comment type="subcellular location">
    <subcellularLocation>
        <location evidence="1">Nucleus</location>
    </subcellularLocation>
</comment>
<dbReference type="GO" id="GO:0032040">
    <property type="term" value="C:small-subunit processome"/>
    <property type="evidence" value="ECO:0007669"/>
    <property type="project" value="TreeGrafter"/>
</dbReference>
<keyword evidence="3" id="KW-0597">Phosphoprotein</keyword>
<reference evidence="8" key="1">
    <citation type="journal article" date="2023" name="bioRxiv">
        <title>Scaffold-level genome assemblies of two parasitoid biocontrol wasps reveal the parthenogenesis mechanism and an associated novel virus.</title>
        <authorList>
            <person name="Inwood S."/>
            <person name="Skelly J."/>
            <person name="Guhlin J."/>
            <person name="Harrop T."/>
            <person name="Goldson S."/>
            <person name="Dearden P."/>
        </authorList>
    </citation>
    <scope>NUCLEOTIDE SEQUENCE</scope>
    <source>
        <strain evidence="8">Lincoln</strain>
        <tissue evidence="8">Whole body</tissue>
    </source>
</reference>
<protein>
    <recommendedName>
        <fullName evidence="7">Sas10 C-terminal domain-containing protein</fullName>
    </recommendedName>
</protein>
<dbReference type="InterPro" id="IPR018972">
    <property type="entry name" value="Sas10_C_dom"/>
</dbReference>
<feature type="compositionally biased region" description="Acidic residues" evidence="6">
    <location>
        <begin position="18"/>
        <end position="31"/>
    </location>
</feature>
<evidence type="ECO:0000313" key="8">
    <source>
        <dbReference type="EMBL" id="KAK0166984.1"/>
    </source>
</evidence>
<evidence type="ECO:0000256" key="6">
    <source>
        <dbReference type="SAM" id="MobiDB-lite"/>
    </source>
</evidence>
<evidence type="ECO:0000256" key="4">
    <source>
        <dbReference type="ARBA" id="ARBA00023242"/>
    </source>
</evidence>
<gene>
    <name evidence="8" type="ORF">PV327_004439</name>
</gene>
<proteinExistence type="inferred from homology"/>
<evidence type="ECO:0000256" key="2">
    <source>
        <dbReference type="ARBA" id="ARBA00010979"/>
    </source>
</evidence>
<organism evidence="8 9">
    <name type="scientific">Microctonus hyperodae</name>
    <name type="common">Parasitoid wasp</name>
    <dbReference type="NCBI Taxonomy" id="165561"/>
    <lineage>
        <taxon>Eukaryota</taxon>
        <taxon>Metazoa</taxon>
        <taxon>Ecdysozoa</taxon>
        <taxon>Arthropoda</taxon>
        <taxon>Hexapoda</taxon>
        <taxon>Insecta</taxon>
        <taxon>Pterygota</taxon>
        <taxon>Neoptera</taxon>
        <taxon>Endopterygota</taxon>
        <taxon>Hymenoptera</taxon>
        <taxon>Apocrita</taxon>
        <taxon>Ichneumonoidea</taxon>
        <taxon>Braconidae</taxon>
        <taxon>Euphorinae</taxon>
        <taxon>Microctonus</taxon>
    </lineage>
</organism>
<accession>A0AA39FCQ5</accession>
<keyword evidence="9" id="KW-1185">Reference proteome</keyword>
<evidence type="ECO:0000256" key="3">
    <source>
        <dbReference type="ARBA" id="ARBA00022553"/>
    </source>
</evidence>
<evidence type="ECO:0000259" key="7">
    <source>
        <dbReference type="Pfam" id="PF09368"/>
    </source>
</evidence>
<dbReference type="PANTHER" id="PTHR13237">
    <property type="entry name" value="SOMETHING ABOUT SILENCING PROTEIN 10-RELATED"/>
    <property type="match status" value="1"/>
</dbReference>
<comment type="caution">
    <text evidence="8">The sequence shown here is derived from an EMBL/GenBank/DDBJ whole genome shotgun (WGS) entry which is preliminary data.</text>
</comment>
<feature type="compositionally biased region" description="Basic and acidic residues" evidence="6">
    <location>
        <begin position="62"/>
        <end position="73"/>
    </location>
</feature>
<sequence length="457" mass="52813">MGSKKKSPQDFGDITKFDEDDITDDSDDELLPYEKKRSPENFDSEDEVYGLHADDDDDDAIEHDSMESDIERPQEDDDLPDERAWGKKKKAYFAADYVDADYATTNEKDMEKAELEEEMARKIQKNLAEQLDDADFGLDLLKSSISMKENEISDDKQIVKTDLSTLSKRERQDLFQKENPEFQALVANFEERLVEAKNILLPFLKLASREKIAECPALNLIKIKYHLILNYSVNLSFYLELKAKKIPIISHPVIKRLAQLRQLIGQLEAGQGDLINEASEILKAAENGEPLYNVLNNKQIELEKVKKRKLSEEEMDEDTEQMKKISKNTLLSFDESSKGENDDVSKGKVKFSMDEDASDSDEDKFIENEEEITNENINNELMEDEKRPINYKIAKNKGLTPYRKKELRNPRVKHRNKYRKAKIRRKGAVREVRKEITRYAGEISGIKASLSKSRKLK</sequence>
<dbReference type="Pfam" id="PF09368">
    <property type="entry name" value="Sas10"/>
    <property type="match status" value="1"/>
</dbReference>
<keyword evidence="4" id="KW-0539">Nucleus</keyword>
<comment type="similarity">
    <text evidence="2">Belongs to the SAS10 family.</text>
</comment>